<sequence>GPEEENKLDKQTAPSTTTLRNITPFHVRLNCRPRYVQVFRSTSLPLIRDHKREKYTNVDARERPTLGESDGFFINVKISLEKEFLFVQQ</sequence>
<gene>
    <name evidence="1" type="ORF">GWI33_001508</name>
</gene>
<evidence type="ECO:0000313" key="2">
    <source>
        <dbReference type="Proteomes" id="UP000625711"/>
    </source>
</evidence>
<feature type="non-terminal residue" evidence="1">
    <location>
        <position position="1"/>
    </location>
</feature>
<reference evidence="1" key="1">
    <citation type="submission" date="2020-08" db="EMBL/GenBank/DDBJ databases">
        <title>Genome sequencing and assembly of the red palm weevil Rhynchophorus ferrugineus.</title>
        <authorList>
            <person name="Dias G.B."/>
            <person name="Bergman C.M."/>
            <person name="Manee M."/>
        </authorList>
    </citation>
    <scope>NUCLEOTIDE SEQUENCE</scope>
    <source>
        <strain evidence="1">AA-2017</strain>
        <tissue evidence="1">Whole larva</tissue>
    </source>
</reference>
<dbReference type="AlphaFoldDB" id="A0A834M110"/>
<dbReference type="EMBL" id="JAACXV010020148">
    <property type="protein sequence ID" value="KAF7263656.1"/>
    <property type="molecule type" value="Genomic_DNA"/>
</dbReference>
<name>A0A834M110_RHYFE</name>
<proteinExistence type="predicted"/>
<dbReference type="Proteomes" id="UP000625711">
    <property type="component" value="Unassembled WGS sequence"/>
</dbReference>
<evidence type="ECO:0000313" key="1">
    <source>
        <dbReference type="EMBL" id="KAF7263656.1"/>
    </source>
</evidence>
<protein>
    <submittedName>
        <fullName evidence="1">Uncharacterized protein</fullName>
    </submittedName>
</protein>
<organism evidence="1 2">
    <name type="scientific">Rhynchophorus ferrugineus</name>
    <name type="common">Red palm weevil</name>
    <name type="synonym">Curculio ferrugineus</name>
    <dbReference type="NCBI Taxonomy" id="354439"/>
    <lineage>
        <taxon>Eukaryota</taxon>
        <taxon>Metazoa</taxon>
        <taxon>Ecdysozoa</taxon>
        <taxon>Arthropoda</taxon>
        <taxon>Hexapoda</taxon>
        <taxon>Insecta</taxon>
        <taxon>Pterygota</taxon>
        <taxon>Neoptera</taxon>
        <taxon>Endopterygota</taxon>
        <taxon>Coleoptera</taxon>
        <taxon>Polyphaga</taxon>
        <taxon>Cucujiformia</taxon>
        <taxon>Curculionidae</taxon>
        <taxon>Dryophthorinae</taxon>
        <taxon>Rhynchophorus</taxon>
    </lineage>
</organism>
<keyword evidence="2" id="KW-1185">Reference proteome</keyword>
<comment type="caution">
    <text evidence="1">The sequence shown here is derived from an EMBL/GenBank/DDBJ whole genome shotgun (WGS) entry which is preliminary data.</text>
</comment>
<accession>A0A834M110</accession>